<keyword evidence="2 4" id="KW-0863">Zinc-finger</keyword>
<feature type="domain" description="GRF-type" evidence="6">
    <location>
        <begin position="1363"/>
        <end position="1405"/>
    </location>
</feature>
<feature type="compositionally biased region" description="Polar residues" evidence="5">
    <location>
        <begin position="218"/>
        <end position="243"/>
    </location>
</feature>
<feature type="region of interest" description="Disordered" evidence="5">
    <location>
        <begin position="73"/>
        <end position="92"/>
    </location>
</feature>
<feature type="compositionally biased region" description="Basic and acidic residues" evidence="5">
    <location>
        <begin position="206"/>
        <end position="217"/>
    </location>
</feature>
<accession>A0AAD8GI19</accession>
<evidence type="ECO:0000256" key="1">
    <source>
        <dbReference type="ARBA" id="ARBA00022723"/>
    </source>
</evidence>
<evidence type="ECO:0000313" key="7">
    <source>
        <dbReference type="EMBL" id="KAK1175007.1"/>
    </source>
</evidence>
<dbReference type="Pfam" id="PF10382">
    <property type="entry name" value="ZGRF1-like_N"/>
    <property type="match status" value="1"/>
</dbReference>
<keyword evidence="3" id="KW-0862">Zinc</keyword>
<dbReference type="PANTHER" id="PTHR28535">
    <property type="entry name" value="ZINC FINGER GRF-TYPE CONTAINING 1"/>
    <property type="match status" value="1"/>
</dbReference>
<dbReference type="InterPro" id="IPR027417">
    <property type="entry name" value="P-loop_NTPase"/>
</dbReference>
<organism evidence="7 8">
    <name type="scientific">Acipenser oxyrinchus oxyrinchus</name>
    <dbReference type="NCBI Taxonomy" id="40147"/>
    <lineage>
        <taxon>Eukaryota</taxon>
        <taxon>Metazoa</taxon>
        <taxon>Chordata</taxon>
        <taxon>Craniata</taxon>
        <taxon>Vertebrata</taxon>
        <taxon>Euteleostomi</taxon>
        <taxon>Actinopterygii</taxon>
        <taxon>Chondrostei</taxon>
        <taxon>Acipenseriformes</taxon>
        <taxon>Acipenseridae</taxon>
        <taxon>Acipenser</taxon>
    </lineage>
</organism>
<dbReference type="Pfam" id="PF13086">
    <property type="entry name" value="AAA_11"/>
    <property type="match status" value="1"/>
</dbReference>
<dbReference type="GO" id="GO:0004386">
    <property type="term" value="F:helicase activity"/>
    <property type="evidence" value="ECO:0007669"/>
    <property type="project" value="InterPro"/>
</dbReference>
<feature type="compositionally biased region" description="Basic and acidic residues" evidence="5">
    <location>
        <begin position="398"/>
        <end position="418"/>
    </location>
</feature>
<comment type="caution">
    <text evidence="7">The sequence shown here is derived from an EMBL/GenBank/DDBJ whole genome shotgun (WGS) entry which is preliminary data.</text>
</comment>
<evidence type="ECO:0000256" key="2">
    <source>
        <dbReference type="ARBA" id="ARBA00022771"/>
    </source>
</evidence>
<dbReference type="InterPro" id="IPR010666">
    <property type="entry name" value="Znf_GRF"/>
</dbReference>
<dbReference type="Pfam" id="PF13087">
    <property type="entry name" value="AAA_12"/>
    <property type="match status" value="1"/>
</dbReference>
<dbReference type="GO" id="GO:0008270">
    <property type="term" value="F:zinc ion binding"/>
    <property type="evidence" value="ECO:0007669"/>
    <property type="project" value="UniProtKB-KW"/>
</dbReference>
<keyword evidence="1" id="KW-0479">Metal-binding</keyword>
<feature type="compositionally biased region" description="Polar residues" evidence="5">
    <location>
        <begin position="345"/>
        <end position="364"/>
    </location>
</feature>
<dbReference type="Proteomes" id="UP001230051">
    <property type="component" value="Unassembled WGS sequence"/>
</dbReference>
<feature type="region of interest" description="Disordered" evidence="5">
    <location>
        <begin position="1247"/>
        <end position="1269"/>
    </location>
</feature>
<dbReference type="SUPFAM" id="SSF52540">
    <property type="entry name" value="P-loop containing nucleoside triphosphate hydrolases"/>
    <property type="match status" value="1"/>
</dbReference>
<evidence type="ECO:0000256" key="4">
    <source>
        <dbReference type="PROSITE-ProRule" id="PRU01343"/>
    </source>
</evidence>
<feature type="region of interest" description="Disordered" evidence="5">
    <location>
        <begin position="200"/>
        <end position="243"/>
    </location>
</feature>
<sequence>MFPEFIVLYTHQKTKKAKTWQDGVLKISFDGNKATLFDEKGQKLDAVYLRGQKVKPGDDLESDRYLITVEEEKITENGSPDQHGPKEISEQNGRLYPPVTMRQNLPVGLKRKYTGYRGPRQIQKKPATEENEVSSLKFQHNLSSNLLHNTSPLFSIKTPTTLATGFHDNTFSANVKPEQLEQNLSVPSLPAPIVVSLHQKTNNKQRHYDYTESRHQPSNDLSDQDNTPGVIQITDGNYQPTHTISKGIRSKAQILALLRSNVSNVTALKTSNNGQHQPLKDASGPAAFCNQNSRLLAQDTRSTDLDQVTQKTTNTIVTSNLDDTSCWNSYFLEVSTEQEHEGNDQENTMQGEQEPSCDLTSHNDNTLVQAPAQPLTESRFKQSEGYYNAIPRRSRWESFLPDKKQDNEECLSPDHEPLGNDMPVFQTSAPRPLDHNQEDSEELATIELIEKNICPTQGHSYNNTTENVLTQDNKLEKPVLVEMSEMQGSEPKECFEGVSSSATSCSPGKEDLPCLNFSLLDDFDLDNMEEDEVQESLHCRVLADGDGGSKCQEYEEKRSGVIEEKVLSDPYKWVDDVSVGDEQIADVKLVSNVIMDDCHAKNTVGLRDPLVLPPTPATVAEIASHSLDFNDSEVKCHESEENKRLSQQVENIAVATDEFSTCLKADNQMRSGQDGPYKTDIHPSQENNGEEDISDIRIEEWPANWSDVEQHYKNSVVQAETLDRLFATPSTSHGDLRTPENQESTGDIYWNEADINNCSPSVQNSHEERSHLTIVNTTERPPEYRLQKLSSCLQEQLSDLPGEMREPLITKSVLIHPEYKGSRGAGYNVNASPKLSVNGHDHLSLLKTLSEHSTALESLEMFRPPDKEFRIQRQIKEQLCSSVMIDADETQELMQMTQKLSPFHEAPAEKHMLVLHEESSMSDWNKACNSRMQTKPLQFTGSQEVEFWSEEGWDNNASIRFAGSTSYPRIEELIPQSKAPSWLSCSADSDFESTQWSSWEPHKIMSPAQMVPSLSPVPGSLFGLLCSYEDGQGQVTNDSLIQRAPLSIADSSMGSSVSTGSRISRDAGTNSAFRLRAPIVTAPLAASSVEVPPDSDVFSDVNECNEVEQRSAISSLNSFHKHSPSLSLGRVRPGDIKSKNAFCKETIEASTQEPTLSTIRNVTSQGRQSKWLKYQNTSPSDRIAQNRGEWCGTAQDGSGERKEAVMQRSATADCLSIHQIKETLVKQQRPVNRQGVIAGKQIHSLNSGPTYPEYKQQGASRAQRGPSVSRDSQNIAIAELSFPRENVVKDVSLPKREIHIPVVFQSHAHYKQVFTAALTEHLNILLFDLSQSLHRALSKVDISSYTSMKPGREDKQDSFVPFCQHQQPSKLVMVKKEGKNKGRFFYTCDASNKDKCSFFKWFDEVKPGSSLKVGESQAKMMLSDVNSISAYIRSQHIPLYSQCHLMVRKSFDFQRKQFYKGKFKNHRHDVSELTEEAKPRLYLRLSRKENSSSYSKDDLWVVSKTLLFDPLDTFIGCSAFFGPSSSNELELVPLKGYFPSNWPSDMVVHALHVCNASTELTSLRNLQEHFNPASLPLMPRLLKMPDTNNSADQLCRQRRGFVPPAITPRPAESSGLLSSGRATDLAAEMIDSYHLNTDQAAVLSQIAKMMEGNNNPDNCSGQDLLPITIVHGVFGSGKSYLLAVIILFLVRLFAEIKAADGPRRTSWKVLISSSTNVAVDRVLLGLLDLGFDRFIRVGSVRKIAKPILPHSLHAGSDSEQLRELQTLLRGDLSNIEKAYVRKSIEQHKLGRNKGLLKEVQVVGATCAACTFPCMNNLTFPVVLLDECSQITEPASLQPIARFGCEKLVLVGDPKQLPPTIQGSEGAHEAGMEQTLFDRLCLMGYKPVLLRTQYRCHPAISAIANKLFYDGALIDGITDSDRSPLLDWLPTVCFYSVKGTEQVQLLPPLCESAYQL</sequence>
<dbReference type="InterPro" id="IPR052800">
    <property type="entry name" value="DNA_Repair_Helicase_ZGRF1"/>
</dbReference>
<dbReference type="GO" id="GO:0005634">
    <property type="term" value="C:nucleus"/>
    <property type="evidence" value="ECO:0007669"/>
    <property type="project" value="TreeGrafter"/>
</dbReference>
<feature type="region of interest" description="Disordered" evidence="5">
    <location>
        <begin position="337"/>
        <end position="364"/>
    </location>
</feature>
<evidence type="ECO:0000259" key="6">
    <source>
        <dbReference type="PROSITE" id="PS51999"/>
    </source>
</evidence>
<dbReference type="InterPro" id="IPR018838">
    <property type="entry name" value="ZGRF1-like_N"/>
</dbReference>
<dbReference type="GO" id="GO:0006302">
    <property type="term" value="P:double-strand break repair"/>
    <property type="evidence" value="ECO:0007669"/>
    <property type="project" value="TreeGrafter"/>
</dbReference>
<evidence type="ECO:0000313" key="8">
    <source>
        <dbReference type="Proteomes" id="UP001230051"/>
    </source>
</evidence>
<proteinExistence type="predicted"/>
<dbReference type="InterPro" id="IPR041677">
    <property type="entry name" value="DNA2/NAM7_AAA_11"/>
</dbReference>
<gene>
    <name evidence="7" type="primary">ZGRF1</name>
    <name evidence="7" type="ORF">AOXY_G2633</name>
</gene>
<dbReference type="InterPro" id="IPR041679">
    <property type="entry name" value="DNA2/NAM7-like_C"/>
</dbReference>
<dbReference type="Gene3D" id="3.40.50.300">
    <property type="entry name" value="P-loop containing nucleotide triphosphate hydrolases"/>
    <property type="match status" value="2"/>
</dbReference>
<name>A0AAD8GI19_ACIOX</name>
<evidence type="ECO:0000256" key="3">
    <source>
        <dbReference type="ARBA" id="ARBA00022833"/>
    </source>
</evidence>
<dbReference type="Pfam" id="PF06839">
    <property type="entry name" value="Zn_ribbon_GRF"/>
    <property type="match status" value="1"/>
</dbReference>
<keyword evidence="8" id="KW-1185">Reference proteome</keyword>
<dbReference type="PANTHER" id="PTHR28535:SF1">
    <property type="entry name" value="PROTEIN ZGRF1"/>
    <property type="match status" value="1"/>
</dbReference>
<feature type="region of interest" description="Disordered" evidence="5">
    <location>
        <begin position="398"/>
        <end position="425"/>
    </location>
</feature>
<protein>
    <submittedName>
        <fullName evidence="7">Protein ZGRF1-like</fullName>
    </submittedName>
</protein>
<reference evidence="7" key="1">
    <citation type="submission" date="2022-02" db="EMBL/GenBank/DDBJ databases">
        <title>Atlantic sturgeon de novo genome assembly.</title>
        <authorList>
            <person name="Stock M."/>
            <person name="Klopp C."/>
            <person name="Guiguen Y."/>
            <person name="Cabau C."/>
            <person name="Parinello H."/>
            <person name="Santidrian Yebra-Pimentel E."/>
            <person name="Kuhl H."/>
            <person name="Dirks R.P."/>
            <person name="Guessner J."/>
            <person name="Wuertz S."/>
            <person name="Du K."/>
            <person name="Schartl M."/>
        </authorList>
    </citation>
    <scope>NUCLEOTIDE SEQUENCE</scope>
    <source>
        <strain evidence="7">STURGEONOMICS-FGT-2020</strain>
        <tissue evidence="7">Whole blood</tissue>
    </source>
</reference>
<feature type="region of interest" description="Disordered" evidence="5">
    <location>
        <begin position="668"/>
        <end position="691"/>
    </location>
</feature>
<dbReference type="PROSITE" id="PS51999">
    <property type="entry name" value="ZF_GRF"/>
    <property type="match status" value="1"/>
</dbReference>
<evidence type="ECO:0000256" key="5">
    <source>
        <dbReference type="SAM" id="MobiDB-lite"/>
    </source>
</evidence>
<dbReference type="GO" id="GO:0035861">
    <property type="term" value="C:site of double-strand break"/>
    <property type="evidence" value="ECO:0007669"/>
    <property type="project" value="TreeGrafter"/>
</dbReference>
<dbReference type="EMBL" id="JAGXEW010000002">
    <property type="protein sequence ID" value="KAK1175007.1"/>
    <property type="molecule type" value="Genomic_DNA"/>
</dbReference>